<reference evidence="2" key="1">
    <citation type="submission" date="2022-11" db="UniProtKB">
        <authorList>
            <consortium name="WormBaseParasite"/>
        </authorList>
    </citation>
    <scope>IDENTIFICATION</scope>
</reference>
<organism evidence="1 2">
    <name type="scientific">Panagrolaimus sp. ES5</name>
    <dbReference type="NCBI Taxonomy" id="591445"/>
    <lineage>
        <taxon>Eukaryota</taxon>
        <taxon>Metazoa</taxon>
        <taxon>Ecdysozoa</taxon>
        <taxon>Nematoda</taxon>
        <taxon>Chromadorea</taxon>
        <taxon>Rhabditida</taxon>
        <taxon>Tylenchina</taxon>
        <taxon>Panagrolaimomorpha</taxon>
        <taxon>Panagrolaimoidea</taxon>
        <taxon>Panagrolaimidae</taxon>
        <taxon>Panagrolaimus</taxon>
    </lineage>
</organism>
<sequence>MPRDDDGSSVGQNLAISFPFFDTLFSQLWVNINGAISFLTPISTYTPACAPVSRSFSMISPFWADVDTRDPGYDDAIYFRESIEDSDLQKAETEVINAFPNLNGIQLKWVFIVTWYNVTFYKTPNHPWEKRNSFQAAITTDGIHSFAIFYYNNITWTTGDASDGANGFGGIPAQAGFDAGDIKHRLMIDGSCTSNMLTIQDRSNVNFPGKWVFRVDSSDIQTAGCTTNFTSTDILRISPTFVTTFGQVDVEVSGPCIIAENSTVTCRIYDPAQMPFVENEGIIIGTFNSAKVACPIPFLFTTGRLRLEIDVSHNVNSTETTNSVYNGFLYVTEMSPDGNGLNVKVNKASNGSVDNTTFTWDPERFVNGTEFIDIQIVVFDLSTIAKPVVKSILKIGKKVQNIGKWIWKYAEEEAGKPSLPFCHFDPTELYIQIAFEAVEFGWDEYSHPDYRSHWLANAGIEASQFIGDFCDDWLREAECDVWYSSNGTVDSQQPCPPTLAQAQVDLRFAPEFSRDVAFYHHGEDICYQSVAPSSNGGGQECCYKNGLIDCSVNGGRAEASHPNFPFSHFIDDTLPWIMCCYNQDEEVCAKYQTKRPCDRGANYTPPAPARGTGDPHLNTFDGYFYTFNGYGEFWILQNTSSQPLAVQARMEPLNATANEATIFSGFVFAAPNASAIQIQKSLIRIVDIYIDGQPLDITSPNSLKRLSMDGWQMIIADDLSSIHIGFSMGFAFEITTTSGAFGFSASASSDWRGKTLGLLGIFNGNQNDDLTSKNGTVIPINSTLQQIHQNFGLTWITSSETTLFKYFDGKTFDVYNHVEYMPSFSFNPNTVSNDTRELCDNDWACIFDYHYTGSAAIANQTISSNQAYNETVTALNKTIETCPQLKSPSNGYFNVPNYFEGAKAQFGCFTNYTINFNLTFICDTSYQWQPTNSTSIICSEQVAASSSTTAPTKVTTPNSLASRQLPYFSILCFISTILKFIF</sequence>
<accession>A0AC34FKV6</accession>
<evidence type="ECO:0000313" key="1">
    <source>
        <dbReference type="Proteomes" id="UP000887579"/>
    </source>
</evidence>
<protein>
    <submittedName>
        <fullName evidence="2">Uncharacterized protein</fullName>
    </submittedName>
</protein>
<proteinExistence type="predicted"/>
<name>A0AC34FKV6_9BILA</name>
<dbReference type="WBParaSite" id="ES5_v2.g17997.t1">
    <property type="protein sequence ID" value="ES5_v2.g17997.t1"/>
    <property type="gene ID" value="ES5_v2.g17997"/>
</dbReference>
<dbReference type="Proteomes" id="UP000887579">
    <property type="component" value="Unplaced"/>
</dbReference>
<evidence type="ECO:0000313" key="2">
    <source>
        <dbReference type="WBParaSite" id="ES5_v2.g17997.t1"/>
    </source>
</evidence>